<keyword evidence="2" id="KW-1185">Reference proteome</keyword>
<dbReference type="AlphaFoldDB" id="A0A0D9WCR4"/>
<dbReference type="eggNOG" id="ENOG502RRQX">
    <property type="taxonomic scope" value="Eukaryota"/>
</dbReference>
<protein>
    <recommendedName>
        <fullName evidence="3">Peptidase S1 domain-containing protein</fullName>
    </recommendedName>
</protein>
<reference evidence="1 2" key="1">
    <citation type="submission" date="2012-08" db="EMBL/GenBank/DDBJ databases">
        <title>Oryza genome evolution.</title>
        <authorList>
            <person name="Wing R.A."/>
        </authorList>
    </citation>
    <scope>NUCLEOTIDE SEQUENCE</scope>
</reference>
<dbReference type="EnsemblPlants" id="LPERR05G02910.3">
    <property type="protein sequence ID" value="LPERR05G02910.3"/>
    <property type="gene ID" value="LPERR05G02910"/>
</dbReference>
<dbReference type="Gramene" id="LPERR05G02910.3">
    <property type="protein sequence ID" value="LPERR05G02910.3"/>
    <property type="gene ID" value="LPERR05G02910"/>
</dbReference>
<reference evidence="2" key="2">
    <citation type="submission" date="2013-12" db="EMBL/GenBank/DDBJ databases">
        <authorList>
            <person name="Yu Y."/>
            <person name="Lee S."/>
            <person name="de Baynast K."/>
            <person name="Wissotski M."/>
            <person name="Liu L."/>
            <person name="Talag J."/>
            <person name="Goicoechea J."/>
            <person name="Angelova A."/>
            <person name="Jetty R."/>
            <person name="Kudrna D."/>
            <person name="Golser W."/>
            <person name="Rivera L."/>
            <person name="Zhang J."/>
            <person name="Wing R."/>
        </authorList>
    </citation>
    <scope>NUCLEOTIDE SEQUENCE</scope>
</reference>
<organism evidence="1 2">
    <name type="scientific">Leersia perrieri</name>
    <dbReference type="NCBI Taxonomy" id="77586"/>
    <lineage>
        <taxon>Eukaryota</taxon>
        <taxon>Viridiplantae</taxon>
        <taxon>Streptophyta</taxon>
        <taxon>Embryophyta</taxon>
        <taxon>Tracheophyta</taxon>
        <taxon>Spermatophyta</taxon>
        <taxon>Magnoliopsida</taxon>
        <taxon>Liliopsida</taxon>
        <taxon>Poales</taxon>
        <taxon>Poaceae</taxon>
        <taxon>BOP clade</taxon>
        <taxon>Oryzoideae</taxon>
        <taxon>Oryzeae</taxon>
        <taxon>Oryzinae</taxon>
        <taxon>Leersia</taxon>
    </lineage>
</organism>
<reference evidence="1" key="3">
    <citation type="submission" date="2015-04" db="UniProtKB">
        <authorList>
            <consortium name="EnsemblPlants"/>
        </authorList>
    </citation>
    <scope>IDENTIFICATION</scope>
</reference>
<dbReference type="HOGENOM" id="CLU_064394_1_0_1"/>
<evidence type="ECO:0008006" key="3">
    <source>
        <dbReference type="Google" id="ProtNLM"/>
    </source>
</evidence>
<evidence type="ECO:0000313" key="2">
    <source>
        <dbReference type="Proteomes" id="UP000032180"/>
    </source>
</evidence>
<dbReference type="PANTHER" id="PTHR36141">
    <property type="entry name" value="OS08G0148500 PROTEIN"/>
    <property type="match status" value="1"/>
</dbReference>
<evidence type="ECO:0000313" key="1">
    <source>
        <dbReference type="EnsemblPlants" id="LPERR05G02910.3"/>
    </source>
</evidence>
<proteinExistence type="predicted"/>
<accession>A0A0D9WCR4</accession>
<dbReference type="PANTHER" id="PTHR36141:SF6">
    <property type="entry name" value="SERINE PROTEASE"/>
    <property type="match status" value="1"/>
</dbReference>
<dbReference type="Proteomes" id="UP000032180">
    <property type="component" value="Chromosome 5"/>
</dbReference>
<dbReference type="Gene3D" id="2.40.10.120">
    <property type="match status" value="1"/>
</dbReference>
<dbReference type="InterPro" id="IPR009003">
    <property type="entry name" value="Peptidase_S1_PA"/>
</dbReference>
<dbReference type="Pfam" id="PF13365">
    <property type="entry name" value="Trypsin_2"/>
    <property type="match status" value="1"/>
</dbReference>
<dbReference type="SUPFAM" id="SSF50494">
    <property type="entry name" value="Trypsin-like serine proteases"/>
    <property type="match status" value="1"/>
</dbReference>
<sequence>MAAREELSKTVQCATCFVVAQNDGGLDLLTCAHTLQHVYRARVPLSVAQIHQMFQPAVICDHQENTYRSGLREDREYAPATVLHVDCKKDLLLLHVRQDLISDKTKQPCQFPHRPLVPSTHLPDPLETVVIVSWPPYMNRATAKGQISHQSRSYEDVSETNEYGYDMNLIEVDISVANGCSGAPLLDCDTNYIGLLHAAGLGCYSCFVSLSEIRAKLGKQKASTSFHVLGVLTPP</sequence>
<name>A0A0D9WCR4_9ORYZ</name>